<dbReference type="GO" id="GO:0003723">
    <property type="term" value="F:RNA binding"/>
    <property type="evidence" value="ECO:0007669"/>
    <property type="project" value="TreeGrafter"/>
</dbReference>
<dbReference type="InParanoid" id="A0A1E7FI30"/>
<gene>
    <name evidence="5" type="ORF">FRACYDRAFT_184447</name>
</gene>
<dbReference type="AlphaFoldDB" id="A0A1E7FI30"/>
<keyword evidence="2" id="KW-0539">Nucleus</keyword>
<name>A0A1E7FI30_9STRA</name>
<evidence type="ECO:0000313" key="5">
    <source>
        <dbReference type="EMBL" id="OEU17695.1"/>
    </source>
</evidence>
<reference evidence="5 6" key="1">
    <citation type="submission" date="2016-09" db="EMBL/GenBank/DDBJ databases">
        <title>Extensive genetic diversity and differential bi-allelic expression allows diatom success in the polar Southern Ocean.</title>
        <authorList>
            <consortium name="DOE Joint Genome Institute"/>
            <person name="Mock T."/>
            <person name="Otillar R.P."/>
            <person name="Strauss J."/>
            <person name="Dupont C."/>
            <person name="Frickenhaus S."/>
            <person name="Maumus F."/>
            <person name="Mcmullan M."/>
            <person name="Sanges R."/>
            <person name="Schmutz J."/>
            <person name="Toseland A."/>
            <person name="Valas R."/>
            <person name="Veluchamy A."/>
            <person name="Ward B.J."/>
            <person name="Allen A."/>
            <person name="Barry K."/>
            <person name="Falciatore A."/>
            <person name="Ferrante M."/>
            <person name="Fortunato A.E."/>
            <person name="Gloeckner G."/>
            <person name="Gruber A."/>
            <person name="Hipkin R."/>
            <person name="Janech M."/>
            <person name="Kroth P."/>
            <person name="Leese F."/>
            <person name="Lindquist E."/>
            <person name="Lyon B.R."/>
            <person name="Martin J."/>
            <person name="Mayer C."/>
            <person name="Parker M."/>
            <person name="Quesneville H."/>
            <person name="Raymond J."/>
            <person name="Uhlig C."/>
            <person name="Valentin K.U."/>
            <person name="Worden A.Z."/>
            <person name="Armbrust E.V."/>
            <person name="Bowler C."/>
            <person name="Green B."/>
            <person name="Moulton V."/>
            <person name="Van Oosterhout C."/>
            <person name="Grigoriev I."/>
        </authorList>
    </citation>
    <scope>NUCLEOTIDE SEQUENCE [LARGE SCALE GENOMIC DNA]</scope>
    <source>
        <strain evidence="5 6">CCMP1102</strain>
    </source>
</reference>
<dbReference type="InterPro" id="IPR014810">
    <property type="entry name" value="Fcf2_C"/>
</dbReference>
<dbReference type="Pfam" id="PF08698">
    <property type="entry name" value="Fcf2"/>
    <property type="match status" value="1"/>
</dbReference>
<feature type="compositionally biased region" description="Basic residues" evidence="3">
    <location>
        <begin position="164"/>
        <end position="176"/>
    </location>
</feature>
<comment type="subcellular location">
    <subcellularLocation>
        <location evidence="1">Nucleus</location>
        <location evidence="1">Nucleolus</location>
    </subcellularLocation>
</comment>
<dbReference type="KEGG" id="fcy:FRACYDRAFT_184447"/>
<dbReference type="GO" id="GO:0005730">
    <property type="term" value="C:nucleolus"/>
    <property type="evidence" value="ECO:0007669"/>
    <property type="project" value="UniProtKB-SubCell"/>
</dbReference>
<evidence type="ECO:0000256" key="1">
    <source>
        <dbReference type="ARBA" id="ARBA00004604"/>
    </source>
</evidence>
<sequence length="176" mass="20044">MKELGRRAQGTDASTKDFGLEATVDKATNSLQKTKQGFLPNSYTAAYSHFKRGAKRAPDDTAGIGWFGMKPSLMTDDLKTDLAVIRNRTYLDPKRFYKSADKNHKIVQVGTVIEGASEFYSSRLTKKERRSNLTEELMADPAASEYTKKKFNKMAEEKSYQAQLRKRKPKRSKKLY</sequence>
<evidence type="ECO:0000259" key="4">
    <source>
        <dbReference type="Pfam" id="PF08698"/>
    </source>
</evidence>
<dbReference type="EMBL" id="KV784357">
    <property type="protein sequence ID" value="OEU17695.1"/>
    <property type="molecule type" value="Genomic_DNA"/>
</dbReference>
<feature type="domain" description="Fcf2 pre-rRNA processing C-terminal" evidence="4">
    <location>
        <begin position="60"/>
        <end position="150"/>
    </location>
</feature>
<dbReference type="PANTHER" id="PTHR21686">
    <property type="entry name" value="DEOXYNUCLEOTIDYLTRANSFERASE TERMINAL-INTERACTING PROTEIN 2"/>
    <property type="match status" value="1"/>
</dbReference>
<keyword evidence="6" id="KW-1185">Reference proteome</keyword>
<evidence type="ECO:0000256" key="3">
    <source>
        <dbReference type="SAM" id="MobiDB-lite"/>
    </source>
</evidence>
<feature type="region of interest" description="Disordered" evidence="3">
    <location>
        <begin position="157"/>
        <end position="176"/>
    </location>
</feature>
<evidence type="ECO:0000256" key="2">
    <source>
        <dbReference type="ARBA" id="ARBA00023242"/>
    </source>
</evidence>
<dbReference type="PANTHER" id="PTHR21686:SF12">
    <property type="entry name" value="DEOXYNUCLEOTIDYLTRANSFERASE TERMINAL-INTERACTING PROTEIN 2"/>
    <property type="match status" value="1"/>
</dbReference>
<dbReference type="GO" id="GO:0006396">
    <property type="term" value="P:RNA processing"/>
    <property type="evidence" value="ECO:0007669"/>
    <property type="project" value="TreeGrafter"/>
</dbReference>
<protein>
    <submittedName>
        <fullName evidence="5">Fcf2-domain-containing protein</fullName>
    </submittedName>
</protein>
<dbReference type="OrthoDB" id="427886at2759"/>
<proteinExistence type="predicted"/>
<organism evidence="5 6">
    <name type="scientific">Fragilariopsis cylindrus CCMP1102</name>
    <dbReference type="NCBI Taxonomy" id="635003"/>
    <lineage>
        <taxon>Eukaryota</taxon>
        <taxon>Sar</taxon>
        <taxon>Stramenopiles</taxon>
        <taxon>Ochrophyta</taxon>
        <taxon>Bacillariophyta</taxon>
        <taxon>Bacillariophyceae</taxon>
        <taxon>Bacillariophycidae</taxon>
        <taxon>Bacillariales</taxon>
        <taxon>Bacillariaceae</taxon>
        <taxon>Fragilariopsis</taxon>
    </lineage>
</organism>
<evidence type="ECO:0000313" key="6">
    <source>
        <dbReference type="Proteomes" id="UP000095751"/>
    </source>
</evidence>
<accession>A0A1E7FI30</accession>
<dbReference type="InterPro" id="IPR039883">
    <property type="entry name" value="Fcf2/DNTTIP2"/>
</dbReference>
<dbReference type="Proteomes" id="UP000095751">
    <property type="component" value="Unassembled WGS sequence"/>
</dbReference>